<organism evidence="1 2">
    <name type="scientific">Venturia nashicola</name>
    <dbReference type="NCBI Taxonomy" id="86259"/>
    <lineage>
        <taxon>Eukaryota</taxon>
        <taxon>Fungi</taxon>
        <taxon>Dikarya</taxon>
        <taxon>Ascomycota</taxon>
        <taxon>Pezizomycotina</taxon>
        <taxon>Dothideomycetes</taxon>
        <taxon>Pleosporomycetidae</taxon>
        <taxon>Venturiales</taxon>
        <taxon>Venturiaceae</taxon>
        <taxon>Venturia</taxon>
    </lineage>
</organism>
<evidence type="ECO:0000313" key="2">
    <source>
        <dbReference type="Proteomes" id="UP000298493"/>
    </source>
</evidence>
<gene>
    <name evidence="1" type="ORF">E6O75_ATG10154</name>
</gene>
<protein>
    <submittedName>
        <fullName evidence="1">Uncharacterized protein</fullName>
    </submittedName>
</protein>
<proteinExistence type="predicted"/>
<name>A0A4Z1NCE4_9PEZI</name>
<dbReference type="AlphaFoldDB" id="A0A4Z1NCE4"/>
<reference evidence="1 2" key="1">
    <citation type="submission" date="2019-04" db="EMBL/GenBank/DDBJ databases">
        <title>High contiguity whole genome sequence and gene annotation resource for two Venturia nashicola isolates.</title>
        <authorList>
            <person name="Prokchorchik M."/>
            <person name="Won K."/>
            <person name="Lee Y."/>
            <person name="Choi E.D."/>
            <person name="Segonzac C."/>
            <person name="Sohn K.H."/>
        </authorList>
    </citation>
    <scope>NUCLEOTIDE SEQUENCE [LARGE SCALE GENOMIC DNA]</scope>
    <source>
        <strain evidence="1 2">PRI2</strain>
    </source>
</reference>
<keyword evidence="2" id="KW-1185">Reference proteome</keyword>
<dbReference type="Proteomes" id="UP000298493">
    <property type="component" value="Unassembled WGS sequence"/>
</dbReference>
<evidence type="ECO:0000313" key="1">
    <source>
        <dbReference type="EMBL" id="TID13015.1"/>
    </source>
</evidence>
<accession>A0A4Z1NCE4</accession>
<dbReference type="EMBL" id="SNSC02000030">
    <property type="protein sequence ID" value="TID13015.1"/>
    <property type="molecule type" value="Genomic_DNA"/>
</dbReference>
<sequence length="96" mass="10652">MLRLSLNPFPVQALAAQSRFLSDQVSTLVIRGKINRRIDIHSLCIHIRCTEADILDLEVVSSITDRVVSSDGLVSLYSPNLCRSASNQKMTGRLQV</sequence>
<comment type="caution">
    <text evidence="1">The sequence shown here is derived from an EMBL/GenBank/DDBJ whole genome shotgun (WGS) entry which is preliminary data.</text>
</comment>